<evidence type="ECO:0000256" key="8">
    <source>
        <dbReference type="ARBA" id="ARBA00023306"/>
    </source>
</evidence>
<dbReference type="InterPro" id="IPR034746">
    <property type="entry name" value="POTRA"/>
</dbReference>
<evidence type="ECO:0000256" key="3">
    <source>
        <dbReference type="ARBA" id="ARBA00022519"/>
    </source>
</evidence>
<keyword evidence="4 9" id="KW-0132">Cell division</keyword>
<dbReference type="Proteomes" id="UP001516061">
    <property type="component" value="Unassembled WGS sequence"/>
</dbReference>
<protein>
    <recommendedName>
        <fullName evidence="9">Cell division protein FtsQ</fullName>
    </recommendedName>
</protein>
<keyword evidence="6 9" id="KW-1133">Transmembrane helix</keyword>
<dbReference type="Gene3D" id="3.40.50.11690">
    <property type="entry name" value="Cell division protein FtsQ/DivIB"/>
    <property type="match status" value="1"/>
</dbReference>
<evidence type="ECO:0000256" key="5">
    <source>
        <dbReference type="ARBA" id="ARBA00022692"/>
    </source>
</evidence>
<feature type="domain" description="POTRA" evidence="10">
    <location>
        <begin position="56"/>
        <end position="125"/>
    </location>
</feature>
<name>A0ABX2G558_9BURK</name>
<keyword evidence="2 9" id="KW-1003">Cell membrane</keyword>
<evidence type="ECO:0000313" key="12">
    <source>
        <dbReference type="Proteomes" id="UP001516061"/>
    </source>
</evidence>
<sequence>MRMQGPAATPMPPQSGTPPLPVDVQLMRSGATLLIWVLVLAVLVAAGNWLVHSPWFALRQIHVEGEVEHNTADSISRHAMPRLKGSYLTMDLREARQAFESVPWVRRAEVRRVWPHDLVVRLEEHRPVAFWERGDAEDDLLVNSFGEVFEVNLGDVEDETMPTLRGPRDTSAQVLAMWKRLVPVFAPMRSRIERLALSDRGSWKLQLDRGTVVELGRGDQDEIVARAQRFVTSVGQITARFENRAIEYADLRHSDGYALKLAGMGTSPQPVRPGKGH</sequence>
<keyword evidence="7 9" id="KW-0472">Membrane</keyword>
<comment type="similarity">
    <text evidence="9">Belongs to the FtsQ/DivIB family. FtsQ subfamily.</text>
</comment>
<keyword evidence="8 9" id="KW-0131">Cell cycle</keyword>
<evidence type="ECO:0000256" key="4">
    <source>
        <dbReference type="ARBA" id="ARBA00022618"/>
    </source>
</evidence>
<dbReference type="HAMAP" id="MF_00911">
    <property type="entry name" value="FtsQ_subfam"/>
    <property type="match status" value="1"/>
</dbReference>
<comment type="subunit">
    <text evidence="9">Part of a complex composed of FtsB, FtsL and FtsQ.</text>
</comment>
<dbReference type="PROSITE" id="PS51779">
    <property type="entry name" value="POTRA"/>
    <property type="match status" value="1"/>
</dbReference>
<comment type="subcellular location">
    <subcellularLocation>
        <location evidence="9">Cell inner membrane</location>
        <topology evidence="9">Single-pass type II membrane protein</topology>
    </subcellularLocation>
    <subcellularLocation>
        <location evidence="1">Membrane</location>
    </subcellularLocation>
    <text evidence="9">Localizes to the division septum.</text>
</comment>
<reference evidence="11 12" key="1">
    <citation type="submission" date="2020-05" db="EMBL/GenBank/DDBJ databases">
        <title>Genomic Encyclopedia of Type Strains, Phase IV (KMG-V): Genome sequencing to study the core and pangenomes of soil and plant-associated prokaryotes.</title>
        <authorList>
            <person name="Whitman W."/>
        </authorList>
    </citation>
    <scope>NUCLEOTIDE SEQUENCE [LARGE SCALE GENOMIC DNA]</scope>
    <source>
        <strain evidence="11 12">C29</strain>
    </source>
</reference>
<dbReference type="PANTHER" id="PTHR35851:SF1">
    <property type="entry name" value="CELL DIVISION PROTEIN FTSQ"/>
    <property type="match status" value="1"/>
</dbReference>
<evidence type="ECO:0000256" key="1">
    <source>
        <dbReference type="ARBA" id="ARBA00004370"/>
    </source>
</evidence>
<feature type="transmembrane region" description="Helical" evidence="9">
    <location>
        <begin position="33"/>
        <end position="51"/>
    </location>
</feature>
<gene>
    <name evidence="9" type="primary">ftsQ</name>
    <name evidence="11" type="ORF">HNQ01_003218</name>
</gene>
<organism evidence="11 12">
    <name type="scientific">Sphaerotilus uruguayifluvii</name>
    <dbReference type="NCBI Taxonomy" id="2735897"/>
    <lineage>
        <taxon>Bacteria</taxon>
        <taxon>Pseudomonadati</taxon>
        <taxon>Pseudomonadota</taxon>
        <taxon>Betaproteobacteria</taxon>
        <taxon>Burkholderiales</taxon>
        <taxon>Sphaerotilaceae</taxon>
        <taxon>Sphaerotilus</taxon>
    </lineage>
</organism>
<dbReference type="InterPro" id="IPR005548">
    <property type="entry name" value="Cell_div_FtsQ/DivIB_C"/>
</dbReference>
<evidence type="ECO:0000256" key="9">
    <source>
        <dbReference type="HAMAP-Rule" id="MF_00911"/>
    </source>
</evidence>
<evidence type="ECO:0000256" key="2">
    <source>
        <dbReference type="ARBA" id="ARBA00022475"/>
    </source>
</evidence>
<proteinExistence type="inferred from homology"/>
<accession>A0ABX2G558</accession>
<dbReference type="GO" id="GO:0051301">
    <property type="term" value="P:cell division"/>
    <property type="evidence" value="ECO:0007669"/>
    <property type="project" value="UniProtKB-KW"/>
</dbReference>
<keyword evidence="5 9" id="KW-0812">Transmembrane</keyword>
<dbReference type="RefSeq" id="WP_286180887.1">
    <property type="nucleotide sequence ID" value="NZ_JABSNM010000015.1"/>
</dbReference>
<evidence type="ECO:0000313" key="11">
    <source>
        <dbReference type="EMBL" id="NRT57463.1"/>
    </source>
</evidence>
<comment type="caution">
    <text evidence="11">The sequence shown here is derived from an EMBL/GenBank/DDBJ whole genome shotgun (WGS) entry which is preliminary data.</text>
</comment>
<dbReference type="Pfam" id="PF03799">
    <property type="entry name" value="FtsQ_DivIB_C"/>
    <property type="match status" value="1"/>
</dbReference>
<comment type="function">
    <text evidence="9">Essential cell division protein. May link together the upstream cell division proteins, which are predominantly cytoplasmic, with the downstream cell division proteins, which are predominantly periplasmic. May control correct divisome assembly.</text>
</comment>
<evidence type="ECO:0000259" key="10">
    <source>
        <dbReference type="PROSITE" id="PS51779"/>
    </source>
</evidence>
<dbReference type="InterPro" id="IPR045335">
    <property type="entry name" value="FtsQ_C_sf"/>
</dbReference>
<keyword evidence="12" id="KW-1185">Reference proteome</keyword>
<evidence type="ECO:0000256" key="7">
    <source>
        <dbReference type="ARBA" id="ARBA00023136"/>
    </source>
</evidence>
<dbReference type="EMBL" id="JABSNM010000015">
    <property type="protein sequence ID" value="NRT57463.1"/>
    <property type="molecule type" value="Genomic_DNA"/>
</dbReference>
<dbReference type="Gene3D" id="3.10.20.310">
    <property type="entry name" value="membrane protein fhac"/>
    <property type="match status" value="1"/>
</dbReference>
<dbReference type="Pfam" id="PF08478">
    <property type="entry name" value="POTRA_1"/>
    <property type="match status" value="1"/>
</dbReference>
<dbReference type="PANTHER" id="PTHR35851">
    <property type="entry name" value="CELL DIVISION PROTEIN FTSQ"/>
    <property type="match status" value="1"/>
</dbReference>
<evidence type="ECO:0000256" key="6">
    <source>
        <dbReference type="ARBA" id="ARBA00022989"/>
    </source>
</evidence>
<dbReference type="InterPro" id="IPR013685">
    <property type="entry name" value="POTRA_FtsQ_type"/>
</dbReference>
<keyword evidence="3 9" id="KW-0997">Cell inner membrane</keyword>
<dbReference type="InterPro" id="IPR026579">
    <property type="entry name" value="FtsQ"/>
</dbReference>